<dbReference type="EMBL" id="GL883029">
    <property type="protein sequence ID" value="EGG14443.1"/>
    <property type="molecule type" value="Genomic_DNA"/>
</dbReference>
<accession>F4QCL5</accession>
<organism evidence="1 2">
    <name type="scientific">Cavenderia fasciculata</name>
    <name type="common">Slime mold</name>
    <name type="synonym">Dictyostelium fasciculatum</name>
    <dbReference type="NCBI Taxonomy" id="261658"/>
    <lineage>
        <taxon>Eukaryota</taxon>
        <taxon>Amoebozoa</taxon>
        <taxon>Evosea</taxon>
        <taxon>Eumycetozoa</taxon>
        <taxon>Dictyostelia</taxon>
        <taxon>Acytosteliales</taxon>
        <taxon>Cavenderiaceae</taxon>
        <taxon>Cavenderia</taxon>
    </lineage>
</organism>
<evidence type="ECO:0000313" key="1">
    <source>
        <dbReference type="EMBL" id="EGG14443.1"/>
    </source>
</evidence>
<dbReference type="RefSeq" id="XP_004353852.1">
    <property type="nucleotide sequence ID" value="XM_004353800.1"/>
</dbReference>
<evidence type="ECO:0000313" key="2">
    <source>
        <dbReference type="Proteomes" id="UP000007797"/>
    </source>
</evidence>
<dbReference type="KEGG" id="dfa:DFA_12215"/>
<reference evidence="2" key="1">
    <citation type="journal article" date="2011" name="Genome Res.">
        <title>Phylogeny-wide analysis of social amoeba genomes highlights ancient origins for complex intercellular communication.</title>
        <authorList>
            <person name="Heidel A.J."/>
            <person name="Lawal H.M."/>
            <person name="Felder M."/>
            <person name="Schilde C."/>
            <person name="Helps N.R."/>
            <person name="Tunggal B."/>
            <person name="Rivero F."/>
            <person name="John U."/>
            <person name="Schleicher M."/>
            <person name="Eichinger L."/>
            <person name="Platzer M."/>
            <person name="Noegel A.A."/>
            <person name="Schaap P."/>
            <person name="Gloeckner G."/>
        </authorList>
    </citation>
    <scope>NUCLEOTIDE SEQUENCE [LARGE SCALE GENOMIC DNA]</scope>
    <source>
        <strain evidence="2">SH3</strain>
    </source>
</reference>
<dbReference type="AlphaFoldDB" id="F4QCL5"/>
<sequence>MNSSSSPLIRMILATAVILGLCFMPVALSLNIVDTVLTVSTPFTLADNEVLSMTNATLILDTLSITVGLNVQFQFSLNCHIQSLQTLAILTPVSIQSSSASSTISTLKLSNVDLSFTSTSTFSDTILELDSTSLLVAKIATGYFAYTSALTASSTNLFTGGKLVVVPGATAAIAAGFQVSTSQTSPPTVNLGTSTIFNAKNFLSNVPLVVDGSKLMGGQFCNYQFQAPISGAGSLNFSYCSVSMVAVNMNGGSVNFLSSTWNLGNYIANVVSTTLNFNAYTNVLATYSTVQRETFGSIVLGANSFVNFNDPATANFTLAYPPLVVGSVNNYTSVHFNLIHSADGNINCNGATSTTRFRTPGLINPNIIYTSGSAVTFKKAQGFTKCAAGSVSFYIYTTDNPYEADNILAADCPAGESRCGASFSCLSQASINAGDCLLDMYCMRTEPVGGSLFCWTGQCTVSYETCPPLPSCPPSLPLRCTDGCKAATATCDPCPAGTNPTPFGCLAAGAPVQPYQGCDAFQYQCPDNYACVSSPSQCSNYGTTKVPSSNRVMVTATLVYQQTRATASILQRYVSPATPFTIGSNIFLDLGSNLPATSDHLKIAPYADSYATKVSSSLISSTFDYYSNLLSPPFKLTLRDSQMNILTVSTTSSIYFKNPNPSLNLSNACLAYVNSANQWQCTSFPLVSHNSGSIIEGKTNLIPGKFAFMSTI</sequence>
<keyword evidence="2" id="KW-1185">Reference proteome</keyword>
<dbReference type="GeneID" id="14866331"/>
<dbReference type="Proteomes" id="UP000007797">
    <property type="component" value="Unassembled WGS sequence"/>
</dbReference>
<gene>
    <name evidence="1" type="ORF">DFA_12215</name>
</gene>
<name>F4QCL5_CACFS</name>
<protein>
    <submittedName>
        <fullName evidence="1">Uncharacterized protein</fullName>
    </submittedName>
</protein>
<proteinExistence type="predicted"/>